<evidence type="ECO:0000313" key="4">
    <source>
        <dbReference type="Proteomes" id="UP001465153"/>
    </source>
</evidence>
<feature type="transmembrane region" description="Helical" evidence="2">
    <location>
        <begin position="39"/>
        <end position="65"/>
    </location>
</feature>
<protein>
    <submittedName>
        <fullName evidence="3">Uncharacterized protein</fullName>
    </submittedName>
</protein>
<gene>
    <name evidence="3" type="ORF">NBRC116591_03690</name>
</gene>
<dbReference type="EMBL" id="BAABWN010000001">
    <property type="protein sequence ID" value="GAA6166559.1"/>
    <property type="molecule type" value="Genomic_DNA"/>
</dbReference>
<proteinExistence type="predicted"/>
<organism evidence="3 4">
    <name type="scientific">Sessilibacter corallicola</name>
    <dbReference type="NCBI Taxonomy" id="2904075"/>
    <lineage>
        <taxon>Bacteria</taxon>
        <taxon>Pseudomonadati</taxon>
        <taxon>Pseudomonadota</taxon>
        <taxon>Gammaproteobacteria</taxon>
        <taxon>Cellvibrionales</taxon>
        <taxon>Cellvibrionaceae</taxon>
        <taxon>Sessilibacter</taxon>
    </lineage>
</organism>
<dbReference type="Proteomes" id="UP001465153">
    <property type="component" value="Unassembled WGS sequence"/>
</dbReference>
<comment type="caution">
    <text evidence="3">The sequence shown here is derived from an EMBL/GenBank/DDBJ whole genome shotgun (WGS) entry which is preliminary data.</text>
</comment>
<reference evidence="3 4" key="1">
    <citation type="submission" date="2024-04" db="EMBL/GenBank/DDBJ databases">
        <title>Draft genome sequence of Sessilibacter corallicola NBRC 116591.</title>
        <authorList>
            <person name="Miyakawa T."/>
            <person name="Kusuya Y."/>
            <person name="Miura T."/>
        </authorList>
    </citation>
    <scope>NUCLEOTIDE SEQUENCE [LARGE SCALE GENOMIC DNA]</scope>
    <source>
        <strain evidence="3 4">KU-00831-HH</strain>
    </source>
</reference>
<feature type="compositionally biased region" description="Basic residues" evidence="1">
    <location>
        <begin position="134"/>
        <end position="146"/>
    </location>
</feature>
<feature type="transmembrane region" description="Helical" evidence="2">
    <location>
        <begin position="6"/>
        <end position="27"/>
    </location>
</feature>
<keyword evidence="4" id="KW-1185">Reference proteome</keyword>
<accession>A0ABQ0A4H9</accession>
<keyword evidence="2" id="KW-0472">Membrane</keyword>
<sequence>MTEADYFSGWTVYAVGVALLILVGWRITRGLTLVVRVPLLLLLTAFLLTPFNIESGSAFMGPAWLIMLYEGVFLPEIGFSRVGPVFGMVTLFSVVIFPIFYLPYALIRKPKATQSEHNEEPQQAEQSSKPQTKQQRKPKRSKTVEA</sequence>
<feature type="region of interest" description="Disordered" evidence="1">
    <location>
        <begin position="113"/>
        <end position="146"/>
    </location>
</feature>
<evidence type="ECO:0000256" key="2">
    <source>
        <dbReference type="SAM" id="Phobius"/>
    </source>
</evidence>
<keyword evidence="2" id="KW-0812">Transmembrane</keyword>
<evidence type="ECO:0000256" key="1">
    <source>
        <dbReference type="SAM" id="MobiDB-lite"/>
    </source>
</evidence>
<name>A0ABQ0A4H9_9GAMM</name>
<evidence type="ECO:0000313" key="3">
    <source>
        <dbReference type="EMBL" id="GAA6166559.1"/>
    </source>
</evidence>
<feature type="transmembrane region" description="Helical" evidence="2">
    <location>
        <begin position="85"/>
        <end position="107"/>
    </location>
</feature>
<dbReference type="RefSeq" id="WP_353301461.1">
    <property type="nucleotide sequence ID" value="NZ_BAABWN010000001.1"/>
</dbReference>
<keyword evidence="2" id="KW-1133">Transmembrane helix</keyword>